<dbReference type="OrthoDB" id="3005703at2759"/>
<dbReference type="RefSeq" id="XP_001887655.1">
    <property type="nucleotide sequence ID" value="XM_001887620.1"/>
</dbReference>
<proteinExistence type="predicted"/>
<organism evidence="2">
    <name type="scientific">Laccaria bicolor (strain S238N-H82 / ATCC MYA-4686)</name>
    <name type="common">Bicoloured deceiver</name>
    <name type="synonym">Laccaria laccata var. bicolor</name>
    <dbReference type="NCBI Taxonomy" id="486041"/>
    <lineage>
        <taxon>Eukaryota</taxon>
        <taxon>Fungi</taxon>
        <taxon>Dikarya</taxon>
        <taxon>Basidiomycota</taxon>
        <taxon>Agaricomycotina</taxon>
        <taxon>Agaricomycetes</taxon>
        <taxon>Agaricomycetidae</taxon>
        <taxon>Agaricales</taxon>
        <taxon>Agaricineae</taxon>
        <taxon>Hydnangiaceae</taxon>
        <taxon>Laccaria</taxon>
    </lineage>
</organism>
<sequence>MKLAYSLRTPLKIPKEGCGEVTAHGLAKCGFGDELLGAFNTLHGEDLSTFLVSWVDSIRNELVSNTHGFLPSRRPALADAIPPNFPPVNVIEFYVQPKTTSFFPSGKLPFAAWKPREIRINKLASFSAKNLGWTDATALRKTFHSNIWEGVFLQMLISPWVLYNPETHIMQTDNMNTTILELQPKQRQTRRQSNICSWHRVKISTNNFIEFSV</sequence>
<dbReference type="InParanoid" id="B0DUP8"/>
<reference evidence="1 2" key="1">
    <citation type="journal article" date="2008" name="Nature">
        <title>The genome of Laccaria bicolor provides insights into mycorrhizal symbiosis.</title>
        <authorList>
            <person name="Martin F."/>
            <person name="Aerts A."/>
            <person name="Ahren D."/>
            <person name="Brun A."/>
            <person name="Danchin E.G.J."/>
            <person name="Duchaussoy F."/>
            <person name="Gibon J."/>
            <person name="Kohler A."/>
            <person name="Lindquist E."/>
            <person name="Pereda V."/>
            <person name="Salamov A."/>
            <person name="Shapiro H.J."/>
            <person name="Wuyts J."/>
            <person name="Blaudez D."/>
            <person name="Buee M."/>
            <person name="Brokstein P."/>
            <person name="Canbaeck B."/>
            <person name="Cohen D."/>
            <person name="Courty P.E."/>
            <person name="Coutinho P.M."/>
            <person name="Delaruelle C."/>
            <person name="Detter J.C."/>
            <person name="Deveau A."/>
            <person name="DiFazio S."/>
            <person name="Duplessis S."/>
            <person name="Fraissinet-Tachet L."/>
            <person name="Lucic E."/>
            <person name="Frey-Klett P."/>
            <person name="Fourrey C."/>
            <person name="Feussner I."/>
            <person name="Gay G."/>
            <person name="Grimwood J."/>
            <person name="Hoegger P.J."/>
            <person name="Jain P."/>
            <person name="Kilaru S."/>
            <person name="Labbe J."/>
            <person name="Lin Y.C."/>
            <person name="Legue V."/>
            <person name="Le Tacon F."/>
            <person name="Marmeisse R."/>
            <person name="Melayah D."/>
            <person name="Montanini B."/>
            <person name="Muratet M."/>
            <person name="Nehls U."/>
            <person name="Niculita-Hirzel H."/>
            <person name="Oudot-Le Secq M.P."/>
            <person name="Peter M."/>
            <person name="Quesneville H."/>
            <person name="Rajashekar B."/>
            <person name="Reich M."/>
            <person name="Rouhier N."/>
            <person name="Schmutz J."/>
            <person name="Yin T."/>
            <person name="Chalot M."/>
            <person name="Henrissat B."/>
            <person name="Kuees U."/>
            <person name="Lucas S."/>
            <person name="Van de Peer Y."/>
            <person name="Podila G.K."/>
            <person name="Polle A."/>
            <person name="Pukkila P.J."/>
            <person name="Richardson P.M."/>
            <person name="Rouze P."/>
            <person name="Sanders I.R."/>
            <person name="Stajich J.E."/>
            <person name="Tunlid A."/>
            <person name="Tuskan G."/>
            <person name="Grigoriev I.V."/>
        </authorList>
    </citation>
    <scope>NUCLEOTIDE SEQUENCE [LARGE SCALE GENOMIC DNA]</scope>
    <source>
        <strain evidence="2">S238N-H82 / ATCC MYA-4686</strain>
    </source>
</reference>
<dbReference type="Proteomes" id="UP000001194">
    <property type="component" value="Unassembled WGS sequence"/>
</dbReference>
<keyword evidence="2" id="KW-1185">Reference proteome</keyword>
<name>B0DUP8_LACBS</name>
<dbReference type="InterPro" id="IPR036279">
    <property type="entry name" value="5-3_exonuclease_C_sf"/>
</dbReference>
<protein>
    <submittedName>
        <fullName evidence="1">Predicted protein</fullName>
    </submittedName>
</protein>
<dbReference type="GeneID" id="6083413"/>
<dbReference type="SUPFAM" id="SSF47807">
    <property type="entry name" value="5' to 3' exonuclease, C-terminal subdomain"/>
    <property type="match status" value="1"/>
</dbReference>
<dbReference type="KEGG" id="lbc:LACBIDRAFT_310609"/>
<dbReference type="STRING" id="486041.B0DUP8"/>
<dbReference type="AlphaFoldDB" id="B0DUP8"/>
<gene>
    <name evidence="1" type="ORF">LACBIDRAFT_310609</name>
</gene>
<accession>B0DUP8</accession>
<dbReference type="HOGENOM" id="CLU_1372404_0_0_1"/>
<evidence type="ECO:0000313" key="2">
    <source>
        <dbReference type="Proteomes" id="UP000001194"/>
    </source>
</evidence>
<dbReference type="EMBL" id="DS547137">
    <property type="protein sequence ID" value="EDR01579.1"/>
    <property type="molecule type" value="Genomic_DNA"/>
</dbReference>
<evidence type="ECO:0000313" key="1">
    <source>
        <dbReference type="EMBL" id="EDR01579.1"/>
    </source>
</evidence>